<dbReference type="HAMAP" id="MF_00909">
    <property type="entry name" value="FtsZ"/>
    <property type="match status" value="1"/>
</dbReference>
<dbReference type="PRINTS" id="PR00423">
    <property type="entry name" value="CELLDVISFTSZ"/>
</dbReference>
<dbReference type="InterPro" id="IPR024757">
    <property type="entry name" value="FtsZ_C"/>
</dbReference>
<dbReference type="Gene3D" id="3.40.50.1440">
    <property type="entry name" value="Tubulin/FtsZ, GTPase domain"/>
    <property type="match status" value="1"/>
</dbReference>
<dbReference type="CDD" id="cd02201">
    <property type="entry name" value="FtsZ_type1"/>
    <property type="match status" value="1"/>
</dbReference>
<dbReference type="InterPro" id="IPR020805">
    <property type="entry name" value="Cell_div_FtsZ_CS"/>
</dbReference>
<dbReference type="Pfam" id="PF12327">
    <property type="entry name" value="FtsZ_C"/>
    <property type="match status" value="1"/>
</dbReference>
<evidence type="ECO:0000313" key="10">
    <source>
        <dbReference type="EMBL" id="MBK3331509.1"/>
    </source>
</evidence>
<dbReference type="Gene3D" id="3.30.1330.20">
    <property type="entry name" value="Tubulin/FtsZ, C-terminal domain"/>
    <property type="match status" value="1"/>
</dbReference>
<dbReference type="InterPro" id="IPR045061">
    <property type="entry name" value="FtsZ/CetZ"/>
</dbReference>
<feature type="binding site" evidence="4">
    <location>
        <begin position="108"/>
        <end position="110"/>
    </location>
    <ligand>
        <name>GTP</name>
        <dbReference type="ChEBI" id="CHEBI:37565"/>
    </ligand>
</feature>
<keyword evidence="4 6" id="KW-0717">Septation</keyword>
<dbReference type="Proteomes" id="UP000772812">
    <property type="component" value="Unassembled WGS sequence"/>
</dbReference>
<feature type="domain" description="Tubulin/FtsZ 2-layer sandwich" evidence="9">
    <location>
        <begin position="207"/>
        <end position="325"/>
    </location>
</feature>
<keyword evidence="4 6" id="KW-0131">Cell cycle</keyword>
<dbReference type="InterPro" id="IPR000158">
    <property type="entry name" value="Cell_div_FtsZ"/>
</dbReference>
<evidence type="ECO:0000256" key="5">
    <source>
        <dbReference type="NCBIfam" id="TIGR00065"/>
    </source>
</evidence>
<dbReference type="GO" id="GO:0051301">
    <property type="term" value="P:cell division"/>
    <property type="evidence" value="ECO:0007669"/>
    <property type="project" value="UniProtKB-KW"/>
</dbReference>
<proteinExistence type="inferred from homology"/>
<evidence type="ECO:0000256" key="2">
    <source>
        <dbReference type="ARBA" id="ARBA00022741"/>
    </source>
</evidence>
<reference evidence="10 11" key="1">
    <citation type="journal article" date="2021" name="Syst. Appl. Microbiol.">
        <title>Persephonella atlantica sp. nov.: How to adapt to physico-chemical gradients in high temperature hydrothermal habitats.</title>
        <authorList>
            <person name="Francois D.X."/>
            <person name="Godfroy A."/>
            <person name="Mathien C."/>
            <person name="Aube J."/>
            <person name="Cathalot C."/>
            <person name="Lesongeur F."/>
            <person name="L'Haridon S."/>
            <person name="Philippon X."/>
            <person name="Roussel E.G."/>
        </authorList>
    </citation>
    <scope>NUCLEOTIDE SEQUENCE [LARGE SCALE GENOMIC DNA]</scope>
    <source>
        <strain evidence="10 11">MO1340</strain>
    </source>
</reference>
<dbReference type="SMART" id="SM00865">
    <property type="entry name" value="Tubulin_C"/>
    <property type="match status" value="1"/>
</dbReference>
<protein>
    <recommendedName>
        <fullName evidence="4 5">Cell division protein FtsZ</fullName>
    </recommendedName>
</protein>
<name>A0ABS1GF06_9AQUI</name>
<dbReference type="NCBIfam" id="TIGR00065">
    <property type="entry name" value="ftsZ"/>
    <property type="match status" value="1"/>
</dbReference>
<evidence type="ECO:0000256" key="6">
    <source>
        <dbReference type="RuleBase" id="RU000631"/>
    </source>
</evidence>
<feature type="binding site" evidence="4">
    <location>
        <position position="143"/>
    </location>
    <ligand>
        <name>GTP</name>
        <dbReference type="ChEBI" id="CHEBI:37565"/>
    </ligand>
</feature>
<dbReference type="SUPFAM" id="SSF52490">
    <property type="entry name" value="Tubulin nucleotide-binding domain-like"/>
    <property type="match status" value="1"/>
</dbReference>
<dbReference type="SMART" id="SM00864">
    <property type="entry name" value="Tubulin"/>
    <property type="match status" value="1"/>
</dbReference>
<dbReference type="PROSITE" id="PS01135">
    <property type="entry name" value="FTSZ_2"/>
    <property type="match status" value="1"/>
</dbReference>
<organism evidence="10 11">
    <name type="scientific">Persephonella atlantica</name>
    <dbReference type="NCBI Taxonomy" id="2699429"/>
    <lineage>
        <taxon>Bacteria</taxon>
        <taxon>Pseudomonadati</taxon>
        <taxon>Aquificota</taxon>
        <taxon>Aquificia</taxon>
        <taxon>Aquificales</taxon>
        <taxon>Hydrogenothermaceae</taxon>
        <taxon>Persephonella</taxon>
    </lineage>
</organism>
<comment type="caution">
    <text evidence="10">The sequence shown here is derived from an EMBL/GenBank/DDBJ whole genome shotgun (WGS) entry which is preliminary data.</text>
</comment>
<feature type="binding site" evidence="4">
    <location>
        <position position="139"/>
    </location>
    <ligand>
        <name>GTP</name>
        <dbReference type="ChEBI" id="CHEBI:37565"/>
    </ligand>
</feature>
<feature type="binding site" evidence="4">
    <location>
        <begin position="21"/>
        <end position="25"/>
    </location>
    <ligand>
        <name>GTP</name>
        <dbReference type="ChEBI" id="CHEBI:37565"/>
    </ligand>
</feature>
<dbReference type="PANTHER" id="PTHR30314">
    <property type="entry name" value="CELL DIVISION PROTEIN FTSZ-RELATED"/>
    <property type="match status" value="1"/>
</dbReference>
<sequence length="378" mass="41074">MENFDFDSKNPSKIKVFGVGGGGSNAVARMYQEGLKDVELYIINTDMQHLNSLPVPNRIHIGETVTRGLGAGSKPDIGEEAAKENIETIKQAMEGADMVFIAAGLGGGTGTGASPVIAQAAKEMGILTVAVVTKPFDFEGPRRSKLAEEGLMRLKDVVDTYIVIHNQKLATIAGKRFTFSEAFKLVDSILYKAVRGITDLILAPGLVNVDFADVKTIMEGGGKALIGVGSGRGENKIEEAVISATTSPLLEGTSIQGSRRLLINVEVSMDLSYADVEEAIAQIREQAHEDSHIIFGASLSQEIEDEIRITVVATDFEGEKPTEQKAKRLIERKIHKRTAPVEEEERKDPQIPGSLINEIEYEDLDIPAYIRKRKGEIN</sequence>
<dbReference type="RefSeq" id="WP_200672929.1">
    <property type="nucleotide sequence ID" value="NZ_JAACYA010000001.1"/>
</dbReference>
<dbReference type="PANTHER" id="PTHR30314:SF3">
    <property type="entry name" value="MITOCHONDRIAL DIVISION PROTEIN FSZA"/>
    <property type="match status" value="1"/>
</dbReference>
<evidence type="ECO:0000259" key="8">
    <source>
        <dbReference type="SMART" id="SM00864"/>
    </source>
</evidence>
<feature type="domain" description="Tubulin/FtsZ GTPase" evidence="8">
    <location>
        <begin position="13"/>
        <end position="205"/>
    </location>
</feature>
<dbReference type="InterPro" id="IPR036525">
    <property type="entry name" value="Tubulin/FtsZ_GTPase_sf"/>
</dbReference>
<feature type="region of interest" description="Disordered" evidence="7">
    <location>
        <begin position="335"/>
        <end position="354"/>
    </location>
</feature>
<gene>
    <name evidence="4 10" type="primary">ftsZ</name>
    <name evidence="10" type="ORF">GWK41_00340</name>
</gene>
<keyword evidence="4" id="KW-0963">Cytoplasm</keyword>
<keyword evidence="2 4" id="KW-0547">Nucleotide-binding</keyword>
<evidence type="ECO:0000259" key="9">
    <source>
        <dbReference type="SMART" id="SM00865"/>
    </source>
</evidence>
<evidence type="ECO:0000256" key="3">
    <source>
        <dbReference type="ARBA" id="ARBA00023134"/>
    </source>
</evidence>
<dbReference type="EMBL" id="JAACYA010000001">
    <property type="protein sequence ID" value="MBK3331509.1"/>
    <property type="molecule type" value="Genomic_DNA"/>
</dbReference>
<dbReference type="InterPro" id="IPR037103">
    <property type="entry name" value="Tubulin/FtsZ-like_C"/>
</dbReference>
<evidence type="ECO:0000313" key="11">
    <source>
        <dbReference type="Proteomes" id="UP000772812"/>
    </source>
</evidence>
<keyword evidence="4 6" id="KW-0132">Cell division</keyword>
<evidence type="ECO:0000256" key="1">
    <source>
        <dbReference type="ARBA" id="ARBA00009690"/>
    </source>
</evidence>
<feature type="binding site" evidence="4">
    <location>
        <position position="187"/>
    </location>
    <ligand>
        <name>GTP</name>
        <dbReference type="ChEBI" id="CHEBI:37565"/>
    </ligand>
</feature>
<dbReference type="InterPro" id="IPR018316">
    <property type="entry name" value="Tubulin/FtsZ_2-layer-sand-dom"/>
</dbReference>
<evidence type="ECO:0000256" key="7">
    <source>
        <dbReference type="SAM" id="MobiDB-lite"/>
    </source>
</evidence>
<dbReference type="PROSITE" id="PS01134">
    <property type="entry name" value="FTSZ_1"/>
    <property type="match status" value="1"/>
</dbReference>
<dbReference type="SUPFAM" id="SSF55307">
    <property type="entry name" value="Tubulin C-terminal domain-like"/>
    <property type="match status" value="1"/>
</dbReference>
<dbReference type="Pfam" id="PF00091">
    <property type="entry name" value="Tubulin"/>
    <property type="match status" value="1"/>
</dbReference>
<dbReference type="InterPro" id="IPR003008">
    <property type="entry name" value="Tubulin_FtsZ_GTPase"/>
</dbReference>
<accession>A0ABS1GF06</accession>
<keyword evidence="3 4" id="KW-0342">GTP-binding</keyword>
<comment type="subcellular location">
    <subcellularLocation>
        <location evidence="4">Cytoplasm</location>
    </subcellularLocation>
    <text evidence="4">Assembles at midcell at the inner surface of the cytoplasmic membrane.</text>
</comment>
<comment type="subunit">
    <text evidence="4">Homodimer. Polymerizes to form a dynamic ring structure in a strictly GTP-dependent manner. Interacts directly with several other division proteins.</text>
</comment>
<comment type="function">
    <text evidence="4 6">Essential cell division protein that forms a contractile ring structure (Z ring) at the future cell division site. The regulation of the ring assembly controls the timing and the location of cell division. One of the functions of the FtsZ ring is to recruit other cell division proteins to the septum to produce a new cell wall between the dividing cells. Binds GTP and shows GTPase activity.</text>
</comment>
<comment type="similarity">
    <text evidence="1 4 6">Belongs to the FtsZ family.</text>
</comment>
<evidence type="ECO:0000256" key="4">
    <source>
        <dbReference type="HAMAP-Rule" id="MF_00909"/>
    </source>
</evidence>
<keyword evidence="11" id="KW-1185">Reference proteome</keyword>
<dbReference type="InterPro" id="IPR008280">
    <property type="entry name" value="Tub_FtsZ_C"/>
</dbReference>